<dbReference type="EMBL" id="CP025781">
    <property type="protein sequence ID" value="QBC42391.1"/>
    <property type="molecule type" value="Genomic_DNA"/>
</dbReference>
<reference evidence="2 3" key="1">
    <citation type="submission" date="2018-01" db="EMBL/GenBank/DDBJ databases">
        <title>Genome sequence of Iodobacter sp. strain PCH194 isolated from Indian Trans-Himalaya.</title>
        <authorList>
            <person name="Kumar V."/>
            <person name="Thakur V."/>
            <person name="Kumar S."/>
            <person name="Singh D."/>
        </authorList>
    </citation>
    <scope>NUCLEOTIDE SEQUENCE [LARGE SCALE GENOMIC DNA]</scope>
    <source>
        <strain evidence="2 3">PCH194</strain>
    </source>
</reference>
<proteinExistence type="predicted"/>
<evidence type="ECO:0000256" key="1">
    <source>
        <dbReference type="SAM" id="Phobius"/>
    </source>
</evidence>
<dbReference type="RefSeq" id="WP_130105013.1">
    <property type="nucleotide sequence ID" value="NZ_CP025781.1"/>
</dbReference>
<sequence>MIFLYKNRYDIKLILIDLIMVSFFIFFPNVIVILFSKVFGYLSGPVCDVGLIMFIYFIFVFLFFTFVNIFRMKNHQSSCSIMDLVFVAVFIFAAANETWFASKYLNISCHSYVESLRLMALNINAKSTLFVIWSYSCSWISASFFLILLRWRYV</sequence>
<accession>A0A7G3G542</accession>
<feature type="transmembrane region" description="Helical" evidence="1">
    <location>
        <begin position="77"/>
        <end position="95"/>
    </location>
</feature>
<feature type="transmembrane region" description="Helical" evidence="1">
    <location>
        <begin position="51"/>
        <end position="70"/>
    </location>
</feature>
<gene>
    <name evidence="2" type="ORF">C1H71_01640</name>
</gene>
<keyword evidence="1" id="KW-1133">Transmembrane helix</keyword>
<dbReference type="AlphaFoldDB" id="A0A7G3G542"/>
<evidence type="ECO:0000313" key="3">
    <source>
        <dbReference type="Proteomes" id="UP000515917"/>
    </source>
</evidence>
<dbReference type="KEGG" id="ifl:C1H71_01640"/>
<feature type="transmembrane region" description="Helical" evidence="1">
    <location>
        <begin position="12"/>
        <end position="39"/>
    </location>
</feature>
<organism evidence="2 3">
    <name type="scientific">Iodobacter fluviatilis</name>
    <dbReference type="NCBI Taxonomy" id="537"/>
    <lineage>
        <taxon>Bacteria</taxon>
        <taxon>Pseudomonadati</taxon>
        <taxon>Pseudomonadota</taxon>
        <taxon>Betaproteobacteria</taxon>
        <taxon>Neisseriales</taxon>
        <taxon>Chitinibacteraceae</taxon>
        <taxon>Iodobacter</taxon>
    </lineage>
</organism>
<feature type="transmembrane region" description="Helical" evidence="1">
    <location>
        <begin position="128"/>
        <end position="149"/>
    </location>
</feature>
<evidence type="ECO:0000313" key="2">
    <source>
        <dbReference type="EMBL" id="QBC42391.1"/>
    </source>
</evidence>
<dbReference type="Proteomes" id="UP000515917">
    <property type="component" value="Chromosome"/>
</dbReference>
<name>A0A7G3G542_9NEIS</name>
<keyword evidence="1" id="KW-0472">Membrane</keyword>
<protein>
    <submittedName>
        <fullName evidence="2">Uncharacterized protein</fullName>
    </submittedName>
</protein>
<keyword evidence="1" id="KW-0812">Transmembrane</keyword>
<keyword evidence="3" id="KW-1185">Reference proteome</keyword>